<proteinExistence type="predicted"/>
<dbReference type="AlphaFoldDB" id="A0A2M9QA54"/>
<dbReference type="EMBL" id="PHQY01000322">
    <property type="protein sequence ID" value="PJO44950.1"/>
    <property type="molecule type" value="Genomic_DNA"/>
</dbReference>
<name>A0A2M9QA54_9BACI</name>
<dbReference type="RefSeq" id="WP_100542239.1">
    <property type="nucleotide sequence ID" value="NZ_PHQY01000322.1"/>
</dbReference>
<comment type="caution">
    <text evidence="1">The sequence shown here is derived from an EMBL/GenBank/DDBJ whole genome shotgun (WGS) entry which is preliminary data.</text>
</comment>
<sequence>MKTYAEIMEQLKKPFPPGTVKVSGDGKRGHIPVQVYMSRLEDVAESQWHWRIIGEPVFNFEKNIVIVKGEITLVDAIRQGLGVAKIKNVEASLIKNALMTAESEAFRDACDKFKMGWIDLAPYRDWSKNPGIDVSHQTLIDENPIIEGFDPNIHSVMPVSNRNCIKCKNPLSQNEELLLSMNGIKHAYCKEHVPKQLIKKQL</sequence>
<evidence type="ECO:0000313" key="2">
    <source>
        <dbReference type="Proteomes" id="UP000232101"/>
    </source>
</evidence>
<evidence type="ECO:0000313" key="1">
    <source>
        <dbReference type="EMBL" id="PJO44950.1"/>
    </source>
</evidence>
<protein>
    <submittedName>
        <fullName evidence="1">Uncharacterized protein</fullName>
    </submittedName>
</protein>
<accession>A0A2M9QA54</accession>
<gene>
    <name evidence="1" type="ORF">CWD94_04500</name>
</gene>
<dbReference type="Proteomes" id="UP000232101">
    <property type="component" value="Unassembled WGS sequence"/>
</dbReference>
<organism evidence="1 2">
    <name type="scientific">Lysinibacillus xylanilyticus</name>
    <dbReference type="NCBI Taxonomy" id="582475"/>
    <lineage>
        <taxon>Bacteria</taxon>
        <taxon>Bacillati</taxon>
        <taxon>Bacillota</taxon>
        <taxon>Bacilli</taxon>
        <taxon>Bacillales</taxon>
        <taxon>Bacillaceae</taxon>
        <taxon>Lysinibacillus</taxon>
    </lineage>
</organism>
<reference evidence="1 2" key="1">
    <citation type="submission" date="2017-11" db="EMBL/GenBank/DDBJ databases">
        <title>Bacterial isolate from king chilli rhizosphere.</title>
        <authorList>
            <person name="Takhelmayum P."/>
            <person name="Sarangthem I."/>
        </authorList>
    </citation>
    <scope>NUCLEOTIDE SEQUENCE [LARGE SCALE GENOMIC DNA]</scope>
    <source>
        <strain evidence="2">t26</strain>
    </source>
</reference>